<feature type="region of interest" description="Disordered" evidence="1">
    <location>
        <begin position="97"/>
        <end position="121"/>
    </location>
</feature>
<proteinExistence type="predicted"/>
<feature type="compositionally biased region" description="Pro residues" evidence="1">
    <location>
        <begin position="100"/>
        <end position="109"/>
    </location>
</feature>
<accession>A0A371D5A6</accession>
<keyword evidence="3" id="KW-1185">Reference proteome</keyword>
<organism evidence="2 3">
    <name type="scientific">Lentinus brumalis</name>
    <dbReference type="NCBI Taxonomy" id="2498619"/>
    <lineage>
        <taxon>Eukaryota</taxon>
        <taxon>Fungi</taxon>
        <taxon>Dikarya</taxon>
        <taxon>Basidiomycota</taxon>
        <taxon>Agaricomycotina</taxon>
        <taxon>Agaricomycetes</taxon>
        <taxon>Polyporales</taxon>
        <taxon>Polyporaceae</taxon>
        <taxon>Lentinus</taxon>
    </lineage>
</organism>
<evidence type="ECO:0000313" key="2">
    <source>
        <dbReference type="EMBL" id="RDX47724.1"/>
    </source>
</evidence>
<dbReference type="Proteomes" id="UP000256964">
    <property type="component" value="Unassembled WGS sequence"/>
</dbReference>
<sequence length="292" mass="33287">MSSPTWNCQCPTGGQHRVMVKCQRQDWSPTYHRDECALLKAGKALQVEERRKLHDNGWWFDHGYYGDYSLLTDNGEYTYARALETLDYDFLSYGRRSPPRDVPPAPSAPTPRRTSFAHDDDVPAGFIPADGPLDRYLLRLHRFRNSPALAQLSYTNLRAIVPNNFPSQDVPAYPPLPILRRSWSRPRFVRTGDPSFDELRMAGYVQRHGTRAERRALTEFSEVHEACIKERQRLAEVQRTRACENAKLLLAHLVAAEDVFLLAAGNDPAAYLEAVATKRLYEQISARLSPSS</sequence>
<evidence type="ECO:0000256" key="1">
    <source>
        <dbReference type="SAM" id="MobiDB-lite"/>
    </source>
</evidence>
<protein>
    <submittedName>
        <fullName evidence="2">Uncharacterized protein</fullName>
    </submittedName>
</protein>
<name>A0A371D5A6_9APHY</name>
<gene>
    <name evidence="2" type="ORF">OH76DRAFT_709847</name>
</gene>
<reference evidence="2 3" key="1">
    <citation type="journal article" date="2018" name="Biotechnol. Biofuels">
        <title>Integrative visual omics of the white-rot fungus Polyporus brumalis exposes the biotechnological potential of its oxidative enzymes for delignifying raw plant biomass.</title>
        <authorList>
            <person name="Miyauchi S."/>
            <person name="Rancon A."/>
            <person name="Drula E."/>
            <person name="Hage H."/>
            <person name="Chaduli D."/>
            <person name="Favel A."/>
            <person name="Grisel S."/>
            <person name="Henrissat B."/>
            <person name="Herpoel-Gimbert I."/>
            <person name="Ruiz-Duenas F.J."/>
            <person name="Chevret D."/>
            <person name="Hainaut M."/>
            <person name="Lin J."/>
            <person name="Wang M."/>
            <person name="Pangilinan J."/>
            <person name="Lipzen A."/>
            <person name="Lesage-Meessen L."/>
            <person name="Navarro D."/>
            <person name="Riley R."/>
            <person name="Grigoriev I.V."/>
            <person name="Zhou S."/>
            <person name="Raouche S."/>
            <person name="Rosso M.N."/>
        </authorList>
    </citation>
    <scope>NUCLEOTIDE SEQUENCE [LARGE SCALE GENOMIC DNA]</scope>
    <source>
        <strain evidence="2 3">BRFM 1820</strain>
    </source>
</reference>
<dbReference type="EMBL" id="KZ857416">
    <property type="protein sequence ID" value="RDX47724.1"/>
    <property type="molecule type" value="Genomic_DNA"/>
</dbReference>
<evidence type="ECO:0000313" key="3">
    <source>
        <dbReference type="Proteomes" id="UP000256964"/>
    </source>
</evidence>
<dbReference type="AlphaFoldDB" id="A0A371D5A6"/>